<dbReference type="PROSITE" id="PS50005">
    <property type="entry name" value="TPR"/>
    <property type="match status" value="2"/>
</dbReference>
<keyword evidence="4" id="KW-1185">Reference proteome</keyword>
<proteinExistence type="predicted"/>
<evidence type="ECO:0000313" key="3">
    <source>
        <dbReference type="EMBL" id="OLT60386.1"/>
    </source>
</evidence>
<dbReference type="PROSITE" id="PS50293">
    <property type="entry name" value="TPR_REGION"/>
    <property type="match status" value="1"/>
</dbReference>
<evidence type="ECO:0000313" key="4">
    <source>
        <dbReference type="Proteomes" id="UP000186657"/>
    </source>
</evidence>
<dbReference type="InterPro" id="IPR011990">
    <property type="entry name" value="TPR-like_helical_dom_sf"/>
</dbReference>
<comment type="caution">
    <text evidence="3">The sequence shown here is derived from an EMBL/GenBank/DDBJ whole genome shotgun (WGS) entry which is preliminary data.</text>
</comment>
<dbReference type="GO" id="GO:0008476">
    <property type="term" value="F:protein-tyrosine sulfotransferase activity"/>
    <property type="evidence" value="ECO:0007669"/>
    <property type="project" value="InterPro"/>
</dbReference>
<dbReference type="RefSeq" id="WP_075900576.1">
    <property type="nucleotide sequence ID" value="NZ_MKZS01000001.1"/>
</dbReference>
<keyword evidence="1" id="KW-0808">Transferase</keyword>
<evidence type="ECO:0000256" key="2">
    <source>
        <dbReference type="PROSITE-ProRule" id="PRU00339"/>
    </source>
</evidence>
<organism evidence="3 4">
    <name type="scientific">Moorena bouillonii PNG</name>
    <dbReference type="NCBI Taxonomy" id="568701"/>
    <lineage>
        <taxon>Bacteria</taxon>
        <taxon>Bacillati</taxon>
        <taxon>Cyanobacteriota</taxon>
        <taxon>Cyanophyceae</taxon>
        <taxon>Coleofasciculales</taxon>
        <taxon>Coleofasciculaceae</taxon>
        <taxon>Moorena</taxon>
    </lineage>
</organism>
<accession>A0A1U7N394</accession>
<protein>
    <submittedName>
        <fullName evidence="3">Uncharacterized protein</fullName>
    </submittedName>
</protein>
<reference evidence="3 4" key="1">
    <citation type="submission" date="2016-10" db="EMBL/GenBank/DDBJ databases">
        <title>Comparative genomics uncovers the prolific and rare metabolic potential of the cyanobacterial genus Moorea.</title>
        <authorList>
            <person name="Leao T."/>
            <person name="Castelao G."/>
            <person name="Korobeynikov A."/>
            <person name="Monroe E.A."/>
            <person name="Podell S."/>
            <person name="Glukhov E."/>
            <person name="Allen E."/>
            <person name="Gerwick W.H."/>
            <person name="Gerwick L."/>
        </authorList>
    </citation>
    <scope>NUCLEOTIDE SEQUENCE [LARGE SCALE GENOMIC DNA]</scope>
    <source>
        <strain evidence="3 4">PNG5-198</strain>
    </source>
</reference>
<feature type="repeat" description="TPR" evidence="2">
    <location>
        <begin position="11"/>
        <end position="44"/>
    </location>
</feature>
<sequence>MSEHNPTQSKINQILLLGEALVKQNSLDKAIISYQKAIKLNPGIAELHNKLGEVYLKKYQFDEAIACFREAIALAPNSAWYHQNLGEAIAHKEQPGGGYEATRYYRHALKLNPEEVQNYHNALDVQADEPDNIKVNNPIFIVGCGHSGTSLMLTILGNHPNLYSIPYESRLLLKNERTHKETMYQWDGECINAGKQRWVEKSPSHIFYIKKLSLYRPNSQFIIMLRDGRDVVCSLKHRKAFPTYVDKIEKWVYDNLAGLPYWNNPRVMVVKYENLVTDTDTTLEKLFKFLGETYREEVLKFNETPKHWYSSEISKPEEIQNIEDHKKLRNWQINQPLFDGRGRWKTEMTEEEKIIFKEKAQKYLVQFGYVEDDNW</sequence>
<dbReference type="Proteomes" id="UP000186657">
    <property type="component" value="Unassembled WGS sequence"/>
</dbReference>
<dbReference type="InterPro" id="IPR019734">
    <property type="entry name" value="TPR_rpt"/>
</dbReference>
<dbReference type="Pfam" id="PF13469">
    <property type="entry name" value="Sulfotransfer_3"/>
    <property type="match status" value="1"/>
</dbReference>
<dbReference type="SUPFAM" id="SSF48452">
    <property type="entry name" value="TPR-like"/>
    <property type="match status" value="1"/>
</dbReference>
<dbReference type="Pfam" id="PF13414">
    <property type="entry name" value="TPR_11"/>
    <property type="match status" value="2"/>
</dbReference>
<evidence type="ECO:0000256" key="1">
    <source>
        <dbReference type="ARBA" id="ARBA00022679"/>
    </source>
</evidence>
<dbReference type="SUPFAM" id="SSF52540">
    <property type="entry name" value="P-loop containing nucleoside triphosphate hydrolases"/>
    <property type="match status" value="1"/>
</dbReference>
<feature type="repeat" description="TPR" evidence="2">
    <location>
        <begin position="45"/>
        <end position="78"/>
    </location>
</feature>
<keyword evidence="2" id="KW-0802">TPR repeat</keyword>
<dbReference type="EMBL" id="MKZS01000001">
    <property type="protein sequence ID" value="OLT60386.1"/>
    <property type="molecule type" value="Genomic_DNA"/>
</dbReference>
<dbReference type="Gene3D" id="3.40.50.300">
    <property type="entry name" value="P-loop containing nucleotide triphosphate hydrolases"/>
    <property type="match status" value="1"/>
</dbReference>
<dbReference type="InterPro" id="IPR026634">
    <property type="entry name" value="TPST-like"/>
</dbReference>
<dbReference type="PANTHER" id="PTHR12788:SF10">
    <property type="entry name" value="PROTEIN-TYROSINE SULFOTRANSFERASE"/>
    <property type="match status" value="1"/>
</dbReference>
<dbReference type="InterPro" id="IPR027417">
    <property type="entry name" value="P-loop_NTPase"/>
</dbReference>
<dbReference type="Gene3D" id="1.25.40.10">
    <property type="entry name" value="Tetratricopeptide repeat domain"/>
    <property type="match status" value="2"/>
</dbReference>
<dbReference type="SMART" id="SM00028">
    <property type="entry name" value="TPR"/>
    <property type="match status" value="3"/>
</dbReference>
<gene>
    <name evidence="3" type="ORF">BJP37_16515</name>
</gene>
<dbReference type="PANTHER" id="PTHR12788">
    <property type="entry name" value="PROTEIN-TYROSINE SULFOTRANSFERASE 2"/>
    <property type="match status" value="1"/>
</dbReference>
<dbReference type="AlphaFoldDB" id="A0A1U7N394"/>
<name>A0A1U7N394_9CYAN</name>